<organism evidence="1 2">
    <name type="scientific">Exidia glandulosa HHB12029</name>
    <dbReference type="NCBI Taxonomy" id="1314781"/>
    <lineage>
        <taxon>Eukaryota</taxon>
        <taxon>Fungi</taxon>
        <taxon>Dikarya</taxon>
        <taxon>Basidiomycota</taxon>
        <taxon>Agaricomycotina</taxon>
        <taxon>Agaricomycetes</taxon>
        <taxon>Auriculariales</taxon>
        <taxon>Exidiaceae</taxon>
        <taxon>Exidia</taxon>
    </lineage>
</organism>
<dbReference type="InParanoid" id="A0A165CVL8"/>
<feature type="non-terminal residue" evidence="1">
    <location>
        <position position="134"/>
    </location>
</feature>
<evidence type="ECO:0000313" key="1">
    <source>
        <dbReference type="EMBL" id="KZV83225.1"/>
    </source>
</evidence>
<dbReference type="STRING" id="1314781.A0A165CVL8"/>
<gene>
    <name evidence="1" type="ORF">EXIGLDRAFT_569792</name>
</gene>
<dbReference type="Proteomes" id="UP000077266">
    <property type="component" value="Unassembled WGS sequence"/>
</dbReference>
<dbReference type="AlphaFoldDB" id="A0A165CVL8"/>
<feature type="non-terminal residue" evidence="1">
    <location>
        <position position="1"/>
    </location>
</feature>
<protein>
    <submittedName>
        <fullName evidence="1">Uncharacterized protein</fullName>
    </submittedName>
</protein>
<evidence type="ECO:0000313" key="2">
    <source>
        <dbReference type="Proteomes" id="UP000077266"/>
    </source>
</evidence>
<name>A0A165CVL8_EXIGL</name>
<reference evidence="1 2" key="1">
    <citation type="journal article" date="2016" name="Mol. Biol. Evol.">
        <title>Comparative Genomics of Early-Diverging Mushroom-Forming Fungi Provides Insights into the Origins of Lignocellulose Decay Capabilities.</title>
        <authorList>
            <person name="Nagy L.G."/>
            <person name="Riley R."/>
            <person name="Tritt A."/>
            <person name="Adam C."/>
            <person name="Daum C."/>
            <person name="Floudas D."/>
            <person name="Sun H."/>
            <person name="Yadav J.S."/>
            <person name="Pangilinan J."/>
            <person name="Larsson K.H."/>
            <person name="Matsuura K."/>
            <person name="Barry K."/>
            <person name="Labutti K."/>
            <person name="Kuo R."/>
            <person name="Ohm R.A."/>
            <person name="Bhattacharya S.S."/>
            <person name="Shirouzu T."/>
            <person name="Yoshinaga Y."/>
            <person name="Martin F.M."/>
            <person name="Grigoriev I.V."/>
            <person name="Hibbett D.S."/>
        </authorList>
    </citation>
    <scope>NUCLEOTIDE SEQUENCE [LARGE SCALE GENOMIC DNA]</scope>
    <source>
        <strain evidence="1 2">HHB12029</strain>
    </source>
</reference>
<keyword evidence="2" id="KW-1185">Reference proteome</keyword>
<dbReference type="EMBL" id="KV426283">
    <property type="protein sequence ID" value="KZV83225.1"/>
    <property type="molecule type" value="Genomic_DNA"/>
</dbReference>
<accession>A0A165CVL8</accession>
<sequence length="134" mass="14819">KVVTMFGIAQQGTNQRCNALQANMGVFLRLTRAPDILIQVLNHIGISVSNESIDRACASLNRACVARLAALGATLLAQLAYDNYNFMQRVAVPTLDDQSAFISATSALLILSHPSILREQFRHAIYMWWRNSAN</sequence>
<dbReference type="OrthoDB" id="4743193at2759"/>
<proteinExistence type="predicted"/>